<feature type="transmembrane region" description="Helical" evidence="1">
    <location>
        <begin position="61"/>
        <end position="80"/>
    </location>
</feature>
<accession>A0A8T2P392</accession>
<sequence length="150" mass="16779">MDEKVRHQVPQLQCVHFYNGLIRRPVTILRSATVTRFLSFHCAASCSANSRANLVCRRSRVPVILITFSSISFGSGPWAATSRSRSPSFIRICLPFSSSMALASGYSVSASIRSSLERQKRSEYPMLRMLAVLRLPALLPLMFKMLISPK</sequence>
<comment type="caution">
    <text evidence="2">The sequence shown here is derived from an EMBL/GenBank/DDBJ whole genome shotgun (WGS) entry which is preliminary data.</text>
</comment>
<gene>
    <name evidence="2" type="ORF">JZ751_005962</name>
</gene>
<proteinExistence type="predicted"/>
<evidence type="ECO:0000313" key="2">
    <source>
        <dbReference type="EMBL" id="KAG9347035.1"/>
    </source>
</evidence>
<organism evidence="2 3">
    <name type="scientific">Albula glossodonta</name>
    <name type="common">roundjaw bonefish</name>
    <dbReference type="NCBI Taxonomy" id="121402"/>
    <lineage>
        <taxon>Eukaryota</taxon>
        <taxon>Metazoa</taxon>
        <taxon>Chordata</taxon>
        <taxon>Craniata</taxon>
        <taxon>Vertebrata</taxon>
        <taxon>Euteleostomi</taxon>
        <taxon>Actinopterygii</taxon>
        <taxon>Neopterygii</taxon>
        <taxon>Teleostei</taxon>
        <taxon>Albuliformes</taxon>
        <taxon>Albulidae</taxon>
        <taxon>Albula</taxon>
    </lineage>
</organism>
<evidence type="ECO:0000313" key="3">
    <source>
        <dbReference type="Proteomes" id="UP000824540"/>
    </source>
</evidence>
<evidence type="ECO:0000256" key="1">
    <source>
        <dbReference type="SAM" id="Phobius"/>
    </source>
</evidence>
<feature type="transmembrane region" description="Helical" evidence="1">
    <location>
        <begin position="86"/>
        <end position="108"/>
    </location>
</feature>
<keyword evidence="1" id="KW-0812">Transmembrane</keyword>
<evidence type="ECO:0008006" key="4">
    <source>
        <dbReference type="Google" id="ProtNLM"/>
    </source>
</evidence>
<keyword evidence="3" id="KW-1185">Reference proteome</keyword>
<dbReference type="EMBL" id="JAFBMS010000014">
    <property type="protein sequence ID" value="KAG9347035.1"/>
    <property type="molecule type" value="Genomic_DNA"/>
</dbReference>
<reference evidence="2" key="1">
    <citation type="thesis" date="2021" institute="BYU ScholarsArchive" country="Provo, UT, USA">
        <title>Applications of and Algorithms for Genome Assembly and Genomic Analyses with an Emphasis on Marine Teleosts.</title>
        <authorList>
            <person name="Pickett B.D."/>
        </authorList>
    </citation>
    <scope>NUCLEOTIDE SEQUENCE</scope>
    <source>
        <strain evidence="2">HI-2016</strain>
    </source>
</reference>
<keyword evidence="1" id="KW-0472">Membrane</keyword>
<dbReference type="AlphaFoldDB" id="A0A8T2P392"/>
<feature type="transmembrane region" description="Helical" evidence="1">
    <location>
        <begin position="129"/>
        <end position="147"/>
    </location>
</feature>
<dbReference type="Proteomes" id="UP000824540">
    <property type="component" value="Unassembled WGS sequence"/>
</dbReference>
<name>A0A8T2P392_9TELE</name>
<protein>
    <recommendedName>
        <fullName evidence="4">Transmembrane protein</fullName>
    </recommendedName>
</protein>
<keyword evidence="1" id="KW-1133">Transmembrane helix</keyword>